<sequence length="79" mass="9632">MFGKPKKEKKKKVDRFADLNGPTKMDEKFNWHNIIYKLITELNTTEKKVYKMNYISCLNWLSFFKNRDEVKEAQRKNNK</sequence>
<accession>A0A6S6ST58</accession>
<organism evidence="1">
    <name type="scientific">uncultured Sulfurovum sp</name>
    <dbReference type="NCBI Taxonomy" id="269237"/>
    <lineage>
        <taxon>Bacteria</taxon>
        <taxon>Pseudomonadati</taxon>
        <taxon>Campylobacterota</taxon>
        <taxon>Epsilonproteobacteria</taxon>
        <taxon>Campylobacterales</taxon>
        <taxon>Sulfurovaceae</taxon>
        <taxon>Sulfurovum</taxon>
        <taxon>environmental samples</taxon>
    </lineage>
</organism>
<name>A0A6S6ST58_9BACT</name>
<dbReference type="AlphaFoldDB" id="A0A6S6ST58"/>
<reference evidence="1" key="1">
    <citation type="submission" date="2020-01" db="EMBL/GenBank/DDBJ databases">
        <authorList>
            <person name="Meier V. D."/>
            <person name="Meier V D."/>
        </authorList>
    </citation>
    <scope>NUCLEOTIDE SEQUENCE</scope>
    <source>
        <strain evidence="1">HLG_WM_MAG_03</strain>
    </source>
</reference>
<evidence type="ECO:0000313" key="1">
    <source>
        <dbReference type="EMBL" id="CAA6810361.1"/>
    </source>
</evidence>
<gene>
    <name evidence="1" type="ORF">HELGO_WM16078</name>
</gene>
<dbReference type="EMBL" id="CACVAR010000201">
    <property type="protein sequence ID" value="CAA6810361.1"/>
    <property type="molecule type" value="Genomic_DNA"/>
</dbReference>
<protein>
    <submittedName>
        <fullName evidence="1">Uncharacterized protein</fullName>
    </submittedName>
</protein>
<proteinExistence type="predicted"/>